<accession>A0A562LN71</accession>
<keyword evidence="9" id="KW-1185">Reference proteome</keyword>
<protein>
    <recommendedName>
        <fullName evidence="5">Flagellar hook-associated protein 2</fullName>
        <shortName evidence="5">HAP2</shortName>
    </recommendedName>
    <alternativeName>
        <fullName evidence="5">Flagellar cap protein</fullName>
    </alternativeName>
</protein>
<dbReference type="EMBL" id="VLKP01000009">
    <property type="protein sequence ID" value="TWI09026.1"/>
    <property type="molecule type" value="Genomic_DNA"/>
</dbReference>
<dbReference type="InterPro" id="IPR003481">
    <property type="entry name" value="FliD_N"/>
</dbReference>
<comment type="function">
    <text evidence="5">Required for morphogenesis and for the elongation of the flagellar filament by facilitating polymerization of the flagellin monomers at the tip of growing filament. Forms a capping structure, which prevents flagellin subunits (transported through the central channel of the flagellum) from leaking out without polymerization at the distal end.</text>
</comment>
<reference evidence="8 9" key="1">
    <citation type="journal article" date="2015" name="Stand. Genomic Sci.">
        <title>Genomic Encyclopedia of Bacterial and Archaeal Type Strains, Phase III: the genomes of soil and plant-associated and newly described type strains.</title>
        <authorList>
            <person name="Whitman W.B."/>
            <person name="Woyke T."/>
            <person name="Klenk H.P."/>
            <person name="Zhou Y."/>
            <person name="Lilburn T.G."/>
            <person name="Beck B.J."/>
            <person name="De Vos P."/>
            <person name="Vandamme P."/>
            <person name="Eisen J.A."/>
            <person name="Garrity G."/>
            <person name="Hugenholtz P."/>
            <person name="Kyrpides N.C."/>
        </authorList>
    </citation>
    <scope>NUCLEOTIDE SEQUENCE [LARGE SCALE GENOMIC DNA]</scope>
    <source>
        <strain evidence="8 9">CGMCC 1.10136</strain>
    </source>
</reference>
<organism evidence="8 9">
    <name type="scientific">Aerolutibacter ruishenii</name>
    <dbReference type="NCBI Taxonomy" id="686800"/>
    <lineage>
        <taxon>Bacteria</taxon>
        <taxon>Pseudomonadati</taxon>
        <taxon>Pseudomonadota</taxon>
        <taxon>Gammaproteobacteria</taxon>
        <taxon>Lysobacterales</taxon>
        <taxon>Lysobacteraceae</taxon>
        <taxon>Aerolutibacter</taxon>
    </lineage>
</organism>
<dbReference type="OrthoDB" id="5980200at2"/>
<feature type="domain" description="Flagellar hook-associated protein 2 N-terminal" evidence="6">
    <location>
        <begin position="10"/>
        <end position="107"/>
    </location>
</feature>
<proteinExistence type="inferred from homology"/>
<dbReference type="Pfam" id="PF02465">
    <property type="entry name" value="FliD_N"/>
    <property type="match status" value="1"/>
</dbReference>
<comment type="subunit">
    <text evidence="2 5">Homopentamer.</text>
</comment>
<sequence>MAISSAGIGSGLDVNGLVSQLVAAERAPGDARLGRIESSTKAQVSAFGAIKSALSGLESTLKKFEGNGALPGRKTTVGADAGFTASASPSAALGKYAISVERLATAHKLQSTAHAKDAQVGHGTLTLKVGSGEAFDVAIGEGKGTLADIRDAINTQAAGKGITATLVNGNAGQVLVLGSAKVGSAGALTVTASGGDGKLSALATGGPGMTEVTPAQDAQVIVDGITRTVSGNNITDLIDGVTLDLTKAKPGETFSLEVTSDPSTLKAAVLGFVSAYNAALSALRTQSASGGEGKAAGPLSGDAAPRAIMQSLRGAVSTYYGELSALGLKTGVDGSLSLDGSKFDAALLADPEAVKRLAGNESGLGGRLRDSLASYVGVDGMLQSRSESLDKRLKDLTKQRADFDQRIEGIAAMYRRQFTALDTMMSQMQSTSSYLAQQISQFQKSS</sequence>
<keyword evidence="5" id="KW-0964">Secreted</keyword>
<dbReference type="InterPro" id="IPR010809">
    <property type="entry name" value="FliD_C"/>
</dbReference>
<dbReference type="Pfam" id="PF07195">
    <property type="entry name" value="FliD_C"/>
    <property type="match status" value="1"/>
</dbReference>
<evidence type="ECO:0000256" key="4">
    <source>
        <dbReference type="ARBA" id="ARBA00023143"/>
    </source>
</evidence>
<comment type="similarity">
    <text evidence="1 5">Belongs to the FliD family.</text>
</comment>
<dbReference type="GO" id="GO:0005576">
    <property type="term" value="C:extracellular region"/>
    <property type="evidence" value="ECO:0007669"/>
    <property type="project" value="UniProtKB-SubCell"/>
</dbReference>
<comment type="subcellular location">
    <subcellularLocation>
        <location evidence="5">Secreted</location>
    </subcellularLocation>
    <subcellularLocation>
        <location evidence="5">Bacterial flagellum</location>
    </subcellularLocation>
</comment>
<dbReference type="GO" id="GO:0009421">
    <property type="term" value="C:bacterial-type flagellum filament cap"/>
    <property type="evidence" value="ECO:0007669"/>
    <property type="project" value="InterPro"/>
</dbReference>
<keyword evidence="8" id="KW-0966">Cell projection</keyword>
<keyword evidence="4 5" id="KW-0975">Bacterial flagellum</keyword>
<evidence type="ECO:0000313" key="9">
    <source>
        <dbReference type="Proteomes" id="UP000316471"/>
    </source>
</evidence>
<evidence type="ECO:0000256" key="2">
    <source>
        <dbReference type="ARBA" id="ARBA00011255"/>
    </source>
</evidence>
<evidence type="ECO:0000313" key="8">
    <source>
        <dbReference type="EMBL" id="TWI09026.1"/>
    </source>
</evidence>
<dbReference type="RefSeq" id="WP_144815592.1">
    <property type="nucleotide sequence ID" value="NZ_VLKP01000009.1"/>
</dbReference>
<dbReference type="Proteomes" id="UP000316471">
    <property type="component" value="Unassembled WGS sequence"/>
</dbReference>
<dbReference type="InterPro" id="IPR040026">
    <property type="entry name" value="FliD"/>
</dbReference>
<dbReference type="GO" id="GO:0009424">
    <property type="term" value="C:bacterial-type flagellum hook"/>
    <property type="evidence" value="ECO:0007669"/>
    <property type="project" value="UniProtKB-UniRule"/>
</dbReference>
<dbReference type="GO" id="GO:0071973">
    <property type="term" value="P:bacterial-type flagellum-dependent cell motility"/>
    <property type="evidence" value="ECO:0007669"/>
    <property type="project" value="TreeGrafter"/>
</dbReference>
<name>A0A562LN71_9GAMM</name>
<comment type="caution">
    <text evidence="8">The sequence shown here is derived from an EMBL/GenBank/DDBJ whole genome shotgun (WGS) entry which is preliminary data.</text>
</comment>
<keyword evidence="8" id="KW-0969">Cilium</keyword>
<gene>
    <name evidence="8" type="ORF">IP93_02183</name>
</gene>
<dbReference type="PANTHER" id="PTHR30288">
    <property type="entry name" value="FLAGELLAR CAP/ASSEMBLY PROTEIN FLID"/>
    <property type="match status" value="1"/>
</dbReference>
<keyword evidence="3" id="KW-0175">Coiled coil</keyword>
<evidence type="ECO:0000259" key="7">
    <source>
        <dbReference type="Pfam" id="PF07195"/>
    </source>
</evidence>
<keyword evidence="8" id="KW-0282">Flagellum</keyword>
<evidence type="ECO:0000256" key="5">
    <source>
        <dbReference type="RuleBase" id="RU362066"/>
    </source>
</evidence>
<dbReference type="PANTHER" id="PTHR30288:SF0">
    <property type="entry name" value="FLAGELLAR HOOK-ASSOCIATED PROTEIN 2"/>
    <property type="match status" value="1"/>
</dbReference>
<dbReference type="GO" id="GO:0007155">
    <property type="term" value="P:cell adhesion"/>
    <property type="evidence" value="ECO:0007669"/>
    <property type="project" value="InterPro"/>
</dbReference>
<evidence type="ECO:0000256" key="3">
    <source>
        <dbReference type="ARBA" id="ARBA00023054"/>
    </source>
</evidence>
<feature type="domain" description="Flagellar hook-associated protein 2 C-terminal" evidence="7">
    <location>
        <begin position="215"/>
        <end position="430"/>
    </location>
</feature>
<evidence type="ECO:0000259" key="6">
    <source>
        <dbReference type="Pfam" id="PF02465"/>
    </source>
</evidence>
<evidence type="ECO:0000256" key="1">
    <source>
        <dbReference type="ARBA" id="ARBA00009764"/>
    </source>
</evidence>
<dbReference type="AlphaFoldDB" id="A0A562LN71"/>